<dbReference type="AlphaFoldDB" id="R0L1Q8"/>
<dbReference type="EMBL" id="KB743317">
    <property type="protein sequence ID" value="EOA99523.1"/>
    <property type="molecule type" value="Genomic_DNA"/>
</dbReference>
<protein>
    <submittedName>
        <fullName evidence="1">Uncharacterized protein</fullName>
    </submittedName>
</protein>
<accession>R0L1Q8</accession>
<sequence length="345" mass="37649">MAQRAALTIKQLARDLCVLHHLCFTRGCSATASVSTSQLTQVSRTTLLMETHPSFSTQKEPIVSSFPLPAPGLAVFMEGRGMTPPYQHPYTTLRALKDKNLLPPNASAARSGDFPHNNTGHNTLLETCSRRAGGKQPCVYLIVPVTVSLGRPRNEVREPGADLYTDDHNQIFMQQEETFPLPVERSRGSASRLPAQSTDANEFMLKSERTKEESKQTNESNRQLAETAGNVISLSRVWQSNFSWPKVKESQAAAPQPLFAVLSLQPPPAAPRGLFWSLLNGSLGKLPQAPKQAGTPHLSVVDSWTHSIPPSPPTAPVPLRTQCSRLAAACQPHSRLTHPVPLQSP</sequence>
<reference evidence="2" key="1">
    <citation type="journal article" date="2013" name="Nat. Genet.">
        <title>The duck genome and transcriptome provide insight into an avian influenza virus reservoir species.</title>
        <authorList>
            <person name="Huang Y."/>
            <person name="Li Y."/>
            <person name="Burt D.W."/>
            <person name="Chen H."/>
            <person name="Zhang Y."/>
            <person name="Qian W."/>
            <person name="Kim H."/>
            <person name="Gan S."/>
            <person name="Zhao Y."/>
            <person name="Li J."/>
            <person name="Yi K."/>
            <person name="Feng H."/>
            <person name="Zhu P."/>
            <person name="Li B."/>
            <person name="Liu Q."/>
            <person name="Fairley S."/>
            <person name="Magor K.E."/>
            <person name="Du Z."/>
            <person name="Hu X."/>
            <person name="Goodman L."/>
            <person name="Tafer H."/>
            <person name="Vignal A."/>
            <person name="Lee T."/>
            <person name="Kim K.W."/>
            <person name="Sheng Z."/>
            <person name="An Y."/>
            <person name="Searle S."/>
            <person name="Herrero J."/>
            <person name="Groenen M.A."/>
            <person name="Crooijmans R.P."/>
            <person name="Faraut T."/>
            <person name="Cai Q."/>
            <person name="Webster R.G."/>
            <person name="Aldridge J.R."/>
            <person name="Warren W.C."/>
            <person name="Bartschat S."/>
            <person name="Kehr S."/>
            <person name="Marz M."/>
            <person name="Stadler P.F."/>
            <person name="Smith J."/>
            <person name="Kraus R.H."/>
            <person name="Zhao Y."/>
            <person name="Ren L."/>
            <person name="Fei J."/>
            <person name="Morisson M."/>
            <person name="Kaiser P."/>
            <person name="Griffin D.K."/>
            <person name="Rao M."/>
            <person name="Pitel F."/>
            <person name="Wang J."/>
            <person name="Li N."/>
        </authorList>
    </citation>
    <scope>NUCLEOTIDE SEQUENCE [LARGE SCALE GENOMIC DNA]</scope>
</reference>
<evidence type="ECO:0000313" key="2">
    <source>
        <dbReference type="Proteomes" id="UP000296049"/>
    </source>
</evidence>
<proteinExistence type="predicted"/>
<organism evidence="1 2">
    <name type="scientific">Anas platyrhynchos</name>
    <name type="common">Mallard</name>
    <name type="synonym">Anas boschas</name>
    <dbReference type="NCBI Taxonomy" id="8839"/>
    <lineage>
        <taxon>Eukaryota</taxon>
        <taxon>Metazoa</taxon>
        <taxon>Chordata</taxon>
        <taxon>Craniata</taxon>
        <taxon>Vertebrata</taxon>
        <taxon>Euteleostomi</taxon>
        <taxon>Archelosauria</taxon>
        <taxon>Archosauria</taxon>
        <taxon>Dinosauria</taxon>
        <taxon>Saurischia</taxon>
        <taxon>Theropoda</taxon>
        <taxon>Coelurosauria</taxon>
        <taxon>Aves</taxon>
        <taxon>Neognathae</taxon>
        <taxon>Galloanserae</taxon>
        <taxon>Anseriformes</taxon>
        <taxon>Anatidae</taxon>
        <taxon>Anatinae</taxon>
        <taxon>Anas</taxon>
    </lineage>
</organism>
<keyword evidence="2" id="KW-1185">Reference proteome</keyword>
<dbReference type="Proteomes" id="UP000296049">
    <property type="component" value="Unassembled WGS sequence"/>
</dbReference>
<name>R0L1Q8_ANAPL</name>
<evidence type="ECO:0000313" key="1">
    <source>
        <dbReference type="EMBL" id="EOA99523.1"/>
    </source>
</evidence>
<gene>
    <name evidence="1" type="ORF">Anapl_04810</name>
</gene>